<dbReference type="InterPro" id="IPR000700">
    <property type="entry name" value="PAS-assoc_C"/>
</dbReference>
<dbReference type="InterPro" id="IPR036097">
    <property type="entry name" value="HisK_dim/P_sf"/>
</dbReference>
<keyword evidence="8" id="KW-0902">Two-component regulatory system</keyword>
<dbReference type="Gene3D" id="1.10.287.130">
    <property type="match status" value="1"/>
</dbReference>
<evidence type="ECO:0000256" key="13">
    <source>
        <dbReference type="SAM" id="MobiDB-lite"/>
    </source>
</evidence>
<dbReference type="InterPro" id="IPR001789">
    <property type="entry name" value="Sig_transdc_resp-reg_receiver"/>
</dbReference>
<dbReference type="EC" id="2.7.13.3" evidence="2"/>
<dbReference type="SUPFAM" id="SSF47384">
    <property type="entry name" value="Homodimeric domain of signal transducing histidine kinase"/>
    <property type="match status" value="1"/>
</dbReference>
<dbReference type="PROSITE" id="PS50109">
    <property type="entry name" value="HIS_KIN"/>
    <property type="match status" value="1"/>
</dbReference>
<sequence>MPQTKPDHLDPLARLAFILVMALGGAVILGWHLKLAPLIQLQPHLVPMQYNTALGLALSGAGLWALLEGRRRTASGLALAIALIGALTLLQDTLQLDLGIDQLLMEHDITVATPVPGRMAPNTALSLVLCGAIILLLTGAKPWRWRLAGVLAGVLAGLGAVALLGYALDIPAAYGHDHFTVMAPHTAIALVVMGGGCMALVQGRRARDQGWIIVVIAILLSTFTLILWLALQVRYPIETSDRAATLMLIFGLAMALAVAGTMSQSIRAKRIAASLARHIARRRRTEETLRRFELLARHSRDIILFIRREDGRLLEVNDAAVASYGYSRAELLGMTVHDLRASSTQAILPAQMAEAHAQGLLFETEHRRRDGSTFPVEVSSQGARVGAIDTLISVIRDITERTRLQAALREHQTGLERLVEARTRELTLAKEQAEAATRTKSAFLANMSHEIRTPLNAVLGLAYLLESRDLPDEAHDLARKIHHSGQSLLTILNDVLDVSKIESGKIEIEQVPFRLVTVIDNLATLMAATARERGKTLELVIAPPHCCDWPLRGDPLRLGQVLINLTNNAIKFTDSGVIEVRIDPIETDAQHIWLRFAVKDTGIGIDAATQARLFQPFTQADVSTTRRFGGSGLGLMISRRMVELMDGRVGLESRPGAGSTFWFELPFERLVEQGSDAPAAAPVRVLVVADDARVRDGLLATVTALGWSGHAVSCGETALRRIVEEPSLQGPQAVVLINRPVAADHDPSTARAIREALPETRRPLLFVLTPHPLEQARTAPDAHLVDAMLVKPLAPSPFREAVARVRGRHCGLTETPLHTPRPRRLAGLHLLIVDDSEINREVASRIFLDEGARVSVASDGEEALDHLMTRPETIDAVLMDVQMPRMDGHEATRRIRRIPALAGVPVIALTAGAMAAQQVSAREAGMDAFISKPFDVEEAVCIIRRTVQATGERRQTPETPGGGHASNTMPPPQDLPGLALDHSLAAWKDAGTYRRYLDKFAREHGDTARRIAEADPETALRLAHRLHGVAGNLGLTEVAACAGKIERLTGDRHAQAALAAATTALQAALATALDSIARYVPQEPSARSSRPSPERDKTAPAPATLAPLLRTALAAFADLDIIAAKPAVTELAGSLPSEDIAPLQTAIEEFDASGGETAARALAARLGLDLEARA</sequence>
<keyword evidence="7" id="KW-0067">ATP-binding</keyword>
<dbReference type="Gene3D" id="3.40.50.2300">
    <property type="match status" value="2"/>
</dbReference>
<dbReference type="EMBL" id="SMDC01000009">
    <property type="protein sequence ID" value="TCW34663.1"/>
    <property type="molecule type" value="Genomic_DNA"/>
</dbReference>
<dbReference type="CDD" id="cd16922">
    <property type="entry name" value="HATPase_EvgS-ArcB-TorS-like"/>
    <property type="match status" value="1"/>
</dbReference>
<dbReference type="CDD" id="cd00130">
    <property type="entry name" value="PAS"/>
    <property type="match status" value="1"/>
</dbReference>
<feature type="domain" description="PAC" evidence="18">
    <location>
        <begin position="360"/>
        <end position="410"/>
    </location>
</feature>
<evidence type="ECO:0000259" key="16">
    <source>
        <dbReference type="PROSITE" id="PS50110"/>
    </source>
</evidence>
<evidence type="ECO:0000256" key="4">
    <source>
        <dbReference type="ARBA" id="ARBA00022679"/>
    </source>
</evidence>
<evidence type="ECO:0000256" key="8">
    <source>
        <dbReference type="ARBA" id="ARBA00023012"/>
    </source>
</evidence>
<dbReference type="InterPro" id="IPR036641">
    <property type="entry name" value="HPT_dom_sf"/>
</dbReference>
<comment type="caution">
    <text evidence="20">The sequence shown here is derived from an EMBL/GenBank/DDBJ whole genome shotgun (WGS) entry which is preliminary data.</text>
</comment>
<keyword evidence="14" id="KW-0472">Membrane</keyword>
<feature type="transmembrane region" description="Helical" evidence="14">
    <location>
        <begin position="74"/>
        <end position="91"/>
    </location>
</feature>
<feature type="region of interest" description="Disordered" evidence="13">
    <location>
        <begin position="948"/>
        <end position="972"/>
    </location>
</feature>
<feature type="modified residue" description="4-aspartylphosphate" evidence="12">
    <location>
        <position position="880"/>
    </location>
</feature>
<dbReference type="PRINTS" id="PR00344">
    <property type="entry name" value="BCTRLSENSOR"/>
</dbReference>
<dbReference type="Pfam" id="PF13426">
    <property type="entry name" value="PAS_9"/>
    <property type="match status" value="1"/>
</dbReference>
<dbReference type="InterPro" id="IPR004358">
    <property type="entry name" value="Sig_transdc_His_kin-like_C"/>
</dbReference>
<dbReference type="InterPro" id="IPR011006">
    <property type="entry name" value="CheY-like_superfamily"/>
</dbReference>
<feature type="transmembrane region" description="Helical" evidence="14">
    <location>
        <begin position="147"/>
        <end position="167"/>
    </location>
</feature>
<dbReference type="SUPFAM" id="SSF55874">
    <property type="entry name" value="ATPase domain of HSP90 chaperone/DNA topoisomerase II/histidine kinase"/>
    <property type="match status" value="1"/>
</dbReference>
<evidence type="ECO:0000313" key="21">
    <source>
        <dbReference type="Proteomes" id="UP000295247"/>
    </source>
</evidence>
<dbReference type="SMART" id="SM00387">
    <property type="entry name" value="HATPase_c"/>
    <property type="match status" value="1"/>
</dbReference>
<reference evidence="20 21" key="1">
    <citation type="submission" date="2019-03" db="EMBL/GenBank/DDBJ databases">
        <title>Genomic Encyclopedia of Type Strains, Phase IV (KMG-IV): sequencing the most valuable type-strain genomes for metagenomic binning, comparative biology and taxonomic classification.</title>
        <authorList>
            <person name="Goeker M."/>
        </authorList>
    </citation>
    <scope>NUCLEOTIDE SEQUENCE [LARGE SCALE GENOMIC DNA]</scope>
    <source>
        <strain evidence="20 21">DSM 203</strain>
    </source>
</reference>
<dbReference type="SMART" id="SM00448">
    <property type="entry name" value="REC"/>
    <property type="match status" value="1"/>
</dbReference>
<feature type="region of interest" description="Disordered" evidence="13">
    <location>
        <begin position="1081"/>
        <end position="1101"/>
    </location>
</feature>
<dbReference type="Proteomes" id="UP000295247">
    <property type="component" value="Unassembled WGS sequence"/>
</dbReference>
<evidence type="ECO:0000259" key="19">
    <source>
        <dbReference type="PROSITE" id="PS50894"/>
    </source>
</evidence>
<dbReference type="SMART" id="SM00091">
    <property type="entry name" value="PAS"/>
    <property type="match status" value="1"/>
</dbReference>
<name>A0A4R4A745_MARGR</name>
<keyword evidence="6" id="KW-0418">Kinase</keyword>
<evidence type="ECO:0000259" key="15">
    <source>
        <dbReference type="PROSITE" id="PS50109"/>
    </source>
</evidence>
<evidence type="ECO:0000256" key="9">
    <source>
        <dbReference type="ARBA" id="ARBA00064003"/>
    </source>
</evidence>
<feature type="transmembrane region" description="Helical" evidence="14">
    <location>
        <begin position="123"/>
        <end position="140"/>
    </location>
</feature>
<gene>
    <name evidence="20" type="ORF">EDC29_10923</name>
</gene>
<dbReference type="FunFam" id="1.10.287.130:FF:000002">
    <property type="entry name" value="Two-component osmosensing histidine kinase"/>
    <property type="match status" value="1"/>
</dbReference>
<dbReference type="FunFam" id="3.30.565.10:FF:000010">
    <property type="entry name" value="Sensor histidine kinase RcsC"/>
    <property type="match status" value="1"/>
</dbReference>
<dbReference type="SUPFAM" id="SSF55785">
    <property type="entry name" value="PYP-like sensor domain (PAS domain)"/>
    <property type="match status" value="1"/>
</dbReference>
<evidence type="ECO:0000256" key="10">
    <source>
        <dbReference type="ARBA" id="ARBA00068150"/>
    </source>
</evidence>
<organism evidence="20 21">
    <name type="scientific">Marichromatium gracile</name>
    <name type="common">Chromatium gracile</name>
    <dbReference type="NCBI Taxonomy" id="1048"/>
    <lineage>
        <taxon>Bacteria</taxon>
        <taxon>Pseudomonadati</taxon>
        <taxon>Pseudomonadota</taxon>
        <taxon>Gammaproteobacteria</taxon>
        <taxon>Chromatiales</taxon>
        <taxon>Chromatiaceae</taxon>
        <taxon>Marichromatium</taxon>
    </lineage>
</organism>
<accession>A0A4R4A745</accession>
<keyword evidence="4" id="KW-0808">Transferase</keyword>
<evidence type="ECO:0000256" key="7">
    <source>
        <dbReference type="ARBA" id="ARBA00022840"/>
    </source>
</evidence>
<dbReference type="PROSITE" id="PS50110">
    <property type="entry name" value="RESPONSE_REGULATORY"/>
    <property type="match status" value="2"/>
</dbReference>
<dbReference type="SUPFAM" id="SSF52172">
    <property type="entry name" value="CheY-like"/>
    <property type="match status" value="2"/>
</dbReference>
<evidence type="ECO:0000313" key="20">
    <source>
        <dbReference type="EMBL" id="TCW34663.1"/>
    </source>
</evidence>
<keyword evidence="14" id="KW-0812">Transmembrane</keyword>
<dbReference type="PANTHER" id="PTHR45339">
    <property type="entry name" value="HYBRID SIGNAL TRANSDUCTION HISTIDINE KINASE J"/>
    <property type="match status" value="1"/>
</dbReference>
<dbReference type="InterPro" id="IPR003661">
    <property type="entry name" value="HisK_dim/P_dom"/>
</dbReference>
<keyword evidence="3 12" id="KW-0597">Phosphoprotein</keyword>
<dbReference type="NCBIfam" id="TIGR00229">
    <property type="entry name" value="sensory_box"/>
    <property type="match status" value="1"/>
</dbReference>
<dbReference type="InterPro" id="IPR008207">
    <property type="entry name" value="Sig_transdc_His_kin_Hpt_dom"/>
</dbReference>
<dbReference type="InterPro" id="IPR000014">
    <property type="entry name" value="PAS"/>
</dbReference>
<feature type="domain" description="Response regulatory" evidence="16">
    <location>
        <begin position="829"/>
        <end position="947"/>
    </location>
</feature>
<dbReference type="GO" id="GO:0005886">
    <property type="term" value="C:plasma membrane"/>
    <property type="evidence" value="ECO:0007669"/>
    <property type="project" value="UniProtKB-SubCell"/>
</dbReference>
<dbReference type="AlphaFoldDB" id="A0A4R4A745"/>
<feature type="domain" description="Histidine kinase" evidence="15">
    <location>
        <begin position="446"/>
        <end position="669"/>
    </location>
</feature>
<feature type="compositionally biased region" description="Low complexity" evidence="13">
    <location>
        <begin position="1081"/>
        <end position="1091"/>
    </location>
</feature>
<dbReference type="PROSITE" id="PS50894">
    <property type="entry name" value="HPT"/>
    <property type="match status" value="1"/>
</dbReference>
<feature type="domain" description="PAS" evidence="17">
    <location>
        <begin position="304"/>
        <end position="333"/>
    </location>
</feature>
<dbReference type="CDD" id="cd00082">
    <property type="entry name" value="HisKA"/>
    <property type="match status" value="1"/>
</dbReference>
<feature type="transmembrane region" description="Helical" evidence="14">
    <location>
        <begin position="48"/>
        <end position="67"/>
    </location>
</feature>
<feature type="domain" description="Response regulatory" evidence="16">
    <location>
        <begin position="684"/>
        <end position="806"/>
    </location>
</feature>
<dbReference type="InterPro" id="IPR005467">
    <property type="entry name" value="His_kinase_dom"/>
</dbReference>
<dbReference type="Pfam" id="PF01627">
    <property type="entry name" value="Hpt"/>
    <property type="match status" value="1"/>
</dbReference>
<evidence type="ECO:0000256" key="2">
    <source>
        <dbReference type="ARBA" id="ARBA00012438"/>
    </source>
</evidence>
<dbReference type="InterPro" id="IPR035965">
    <property type="entry name" value="PAS-like_dom_sf"/>
</dbReference>
<evidence type="ECO:0000256" key="3">
    <source>
        <dbReference type="ARBA" id="ARBA00022553"/>
    </source>
</evidence>
<dbReference type="Gene3D" id="3.30.565.10">
    <property type="entry name" value="Histidine kinase-like ATPase, C-terminal domain"/>
    <property type="match status" value="1"/>
</dbReference>
<feature type="modified residue" description="Phosphohistidine" evidence="11">
    <location>
        <position position="1024"/>
    </location>
</feature>
<evidence type="ECO:0000256" key="12">
    <source>
        <dbReference type="PROSITE-ProRule" id="PRU00169"/>
    </source>
</evidence>
<dbReference type="PANTHER" id="PTHR45339:SF5">
    <property type="entry name" value="HISTIDINE KINASE"/>
    <property type="match status" value="1"/>
</dbReference>
<evidence type="ECO:0000256" key="1">
    <source>
        <dbReference type="ARBA" id="ARBA00000085"/>
    </source>
</evidence>
<keyword evidence="5" id="KW-0547">Nucleotide-binding</keyword>
<dbReference type="GO" id="GO:0005524">
    <property type="term" value="F:ATP binding"/>
    <property type="evidence" value="ECO:0007669"/>
    <property type="project" value="UniProtKB-KW"/>
</dbReference>
<dbReference type="SUPFAM" id="SSF47226">
    <property type="entry name" value="Histidine-containing phosphotransfer domain, HPT domain"/>
    <property type="match status" value="1"/>
</dbReference>
<dbReference type="RefSeq" id="WP_132230163.1">
    <property type="nucleotide sequence ID" value="NZ_NRRH01000022.1"/>
</dbReference>
<comment type="subunit">
    <text evidence="9">At low DSF concentrations, interacts with RpfF.</text>
</comment>
<dbReference type="Pfam" id="PF00512">
    <property type="entry name" value="HisKA"/>
    <property type="match status" value="1"/>
</dbReference>
<protein>
    <recommendedName>
        <fullName evidence="10">Sensory/regulatory protein RpfC</fullName>
        <ecNumber evidence="2">2.7.13.3</ecNumber>
    </recommendedName>
</protein>
<feature type="transmembrane region" description="Helical" evidence="14">
    <location>
        <begin position="12"/>
        <end position="33"/>
    </location>
</feature>
<evidence type="ECO:0000256" key="14">
    <source>
        <dbReference type="SAM" id="Phobius"/>
    </source>
</evidence>
<dbReference type="Pfam" id="PF00072">
    <property type="entry name" value="Response_reg"/>
    <property type="match status" value="1"/>
</dbReference>
<dbReference type="InterPro" id="IPR036890">
    <property type="entry name" value="HATPase_C_sf"/>
</dbReference>
<dbReference type="CDD" id="cd17546">
    <property type="entry name" value="REC_hyHK_CKI1_RcsC-like"/>
    <property type="match status" value="1"/>
</dbReference>
<dbReference type="Pfam" id="PF02518">
    <property type="entry name" value="HATPase_c"/>
    <property type="match status" value="1"/>
</dbReference>
<evidence type="ECO:0000259" key="17">
    <source>
        <dbReference type="PROSITE" id="PS50112"/>
    </source>
</evidence>
<evidence type="ECO:0000256" key="11">
    <source>
        <dbReference type="PROSITE-ProRule" id="PRU00110"/>
    </source>
</evidence>
<dbReference type="Gene3D" id="1.20.120.160">
    <property type="entry name" value="HPT domain"/>
    <property type="match status" value="1"/>
</dbReference>
<feature type="transmembrane region" description="Helical" evidence="14">
    <location>
        <begin position="179"/>
        <end position="201"/>
    </location>
</feature>
<comment type="caution">
    <text evidence="12">Lacks conserved residue(s) required for the propagation of feature annotation.</text>
</comment>
<dbReference type="InterPro" id="IPR003594">
    <property type="entry name" value="HATPase_dom"/>
</dbReference>
<dbReference type="PROSITE" id="PS50112">
    <property type="entry name" value="PAS"/>
    <property type="match status" value="1"/>
</dbReference>
<dbReference type="SMART" id="SM00388">
    <property type="entry name" value="HisKA"/>
    <property type="match status" value="1"/>
</dbReference>
<evidence type="ECO:0000259" key="18">
    <source>
        <dbReference type="PROSITE" id="PS50113"/>
    </source>
</evidence>
<evidence type="ECO:0000256" key="5">
    <source>
        <dbReference type="ARBA" id="ARBA00022741"/>
    </source>
</evidence>
<feature type="domain" description="HPt" evidence="19">
    <location>
        <begin position="985"/>
        <end position="1083"/>
    </location>
</feature>
<proteinExistence type="predicted"/>
<evidence type="ECO:0000256" key="6">
    <source>
        <dbReference type="ARBA" id="ARBA00022777"/>
    </source>
</evidence>
<feature type="transmembrane region" description="Helical" evidence="14">
    <location>
        <begin position="210"/>
        <end position="231"/>
    </location>
</feature>
<dbReference type="Gene3D" id="3.30.450.20">
    <property type="entry name" value="PAS domain"/>
    <property type="match status" value="1"/>
</dbReference>
<keyword evidence="14" id="KW-1133">Transmembrane helix</keyword>
<dbReference type="GO" id="GO:0000155">
    <property type="term" value="F:phosphorelay sensor kinase activity"/>
    <property type="evidence" value="ECO:0007669"/>
    <property type="project" value="InterPro"/>
</dbReference>
<comment type="catalytic activity">
    <reaction evidence="1">
        <text>ATP + protein L-histidine = ADP + protein N-phospho-L-histidine.</text>
        <dbReference type="EC" id="2.7.13.3"/>
    </reaction>
</comment>
<dbReference type="PROSITE" id="PS50113">
    <property type="entry name" value="PAC"/>
    <property type="match status" value="1"/>
</dbReference>